<reference evidence="1 2" key="1">
    <citation type="submission" date="2018-06" db="EMBL/GenBank/DDBJ databases">
        <authorList>
            <consortium name="Pathogen Informatics"/>
            <person name="Doyle S."/>
        </authorList>
    </citation>
    <scope>NUCLEOTIDE SEQUENCE [LARGE SCALE GENOMIC DNA]</scope>
    <source>
        <strain evidence="1 2">NCTC11166</strain>
    </source>
</reference>
<accession>A0A2X1BM17</accession>
<name>A0A2X1BM17_BREVE</name>
<dbReference type="CDD" id="cd07067">
    <property type="entry name" value="HP_PGM_like"/>
    <property type="match status" value="1"/>
</dbReference>
<dbReference type="InterPro" id="IPR013078">
    <property type="entry name" value="His_Pase_superF_clade-1"/>
</dbReference>
<evidence type="ECO:0000313" key="1">
    <source>
        <dbReference type="EMBL" id="SPU51824.1"/>
    </source>
</evidence>
<dbReference type="Gene3D" id="3.40.50.1240">
    <property type="entry name" value="Phosphoglycerate mutase-like"/>
    <property type="match status" value="1"/>
</dbReference>
<dbReference type="Proteomes" id="UP000251186">
    <property type="component" value="Unassembled WGS sequence"/>
</dbReference>
<organism evidence="1 2">
    <name type="scientific">Brevundimonas vesicularis</name>
    <name type="common">Pseudomonas vesicularis</name>
    <dbReference type="NCBI Taxonomy" id="41276"/>
    <lineage>
        <taxon>Bacteria</taxon>
        <taxon>Pseudomonadati</taxon>
        <taxon>Pseudomonadota</taxon>
        <taxon>Alphaproteobacteria</taxon>
        <taxon>Caulobacterales</taxon>
        <taxon>Caulobacteraceae</taxon>
        <taxon>Brevundimonas</taxon>
    </lineage>
</organism>
<protein>
    <submittedName>
        <fullName evidence="1">Phosphohistidine phosphatase</fullName>
    </submittedName>
</protein>
<proteinExistence type="predicted"/>
<dbReference type="PANTHER" id="PTHR47623">
    <property type="entry name" value="OS09G0287300 PROTEIN"/>
    <property type="match status" value="1"/>
</dbReference>
<dbReference type="Pfam" id="PF00300">
    <property type="entry name" value="His_Phos_1"/>
    <property type="match status" value="1"/>
</dbReference>
<dbReference type="PANTHER" id="PTHR47623:SF1">
    <property type="entry name" value="OS09G0287300 PROTEIN"/>
    <property type="match status" value="1"/>
</dbReference>
<sequence>MAKAMHRLILMRHAQAEASAPSGGDEARPLSVAGRAEALLMGRALAERGLKPDLALVSTAVRTRQTWEQMHDAFGDVEVRDEDALYNAPSDVIRRFVETSEDEAGCLLILAHNPGVHVLAAEYLIESAASPAVVDKLSAGFPTGAAALFSVDVAGRCTYEGFLTPRSLGAPTA</sequence>
<dbReference type="EMBL" id="UAQP01000005">
    <property type="protein sequence ID" value="SPU51824.1"/>
    <property type="molecule type" value="Genomic_DNA"/>
</dbReference>
<dbReference type="AlphaFoldDB" id="A0A2X1BM17"/>
<dbReference type="SUPFAM" id="SSF53254">
    <property type="entry name" value="Phosphoglycerate mutase-like"/>
    <property type="match status" value="1"/>
</dbReference>
<evidence type="ECO:0000313" key="2">
    <source>
        <dbReference type="Proteomes" id="UP000251186"/>
    </source>
</evidence>
<dbReference type="InterPro" id="IPR029033">
    <property type="entry name" value="His_PPase_superfam"/>
</dbReference>
<dbReference type="SMART" id="SM00855">
    <property type="entry name" value="PGAM"/>
    <property type="match status" value="1"/>
</dbReference>
<gene>
    <name evidence="1" type="ORF">NCTC11166_00134</name>
</gene>